<organism evidence="1">
    <name type="scientific">marine sediment metagenome</name>
    <dbReference type="NCBI Taxonomy" id="412755"/>
    <lineage>
        <taxon>unclassified sequences</taxon>
        <taxon>metagenomes</taxon>
        <taxon>ecological metagenomes</taxon>
    </lineage>
</organism>
<proteinExistence type="predicted"/>
<comment type="caution">
    <text evidence="1">The sequence shown here is derived from an EMBL/GenBank/DDBJ whole genome shotgun (WGS) entry which is preliminary data.</text>
</comment>
<dbReference type="AlphaFoldDB" id="X0V7T6"/>
<name>X0V7T6_9ZZZZ</name>
<evidence type="ECO:0000313" key="1">
    <source>
        <dbReference type="EMBL" id="GAG07422.1"/>
    </source>
</evidence>
<accession>X0V7T6</accession>
<protein>
    <submittedName>
        <fullName evidence="1">Uncharacterized protein</fullName>
    </submittedName>
</protein>
<sequence>MSREPVIKYSSLVKHNLDVKKPEERKCKAHARALPAWAKASTVNWKRVGRVHPGTAVEECGECGYWRARGLRFA</sequence>
<dbReference type="EMBL" id="BARS01024400">
    <property type="protein sequence ID" value="GAG07422.1"/>
    <property type="molecule type" value="Genomic_DNA"/>
</dbReference>
<gene>
    <name evidence="1" type="ORF">S01H1_38735</name>
</gene>
<reference evidence="1" key="1">
    <citation type="journal article" date="2014" name="Front. Microbiol.">
        <title>High frequency of phylogenetically diverse reductive dehalogenase-homologous genes in deep subseafloor sedimentary metagenomes.</title>
        <authorList>
            <person name="Kawai M."/>
            <person name="Futagami T."/>
            <person name="Toyoda A."/>
            <person name="Takaki Y."/>
            <person name="Nishi S."/>
            <person name="Hori S."/>
            <person name="Arai W."/>
            <person name="Tsubouchi T."/>
            <person name="Morono Y."/>
            <person name="Uchiyama I."/>
            <person name="Ito T."/>
            <person name="Fujiyama A."/>
            <person name="Inagaki F."/>
            <person name="Takami H."/>
        </authorList>
    </citation>
    <scope>NUCLEOTIDE SEQUENCE</scope>
    <source>
        <strain evidence="1">Expedition CK06-06</strain>
    </source>
</reference>